<dbReference type="PANTHER" id="PTHR43224">
    <property type="entry name" value="AMIDINOTRANSFERASE"/>
    <property type="match status" value="1"/>
</dbReference>
<sequence length="306" mass="33586">MTQTTRNIVMIRPAHFFSNPETRASNRFQKPGQDDAAAQDSARAEFDGYVAALRAAGVNVLVIDDQPQGNTPDSIFPNNWISMHPDGRVFLYPMEAPNRRRERRDSVIARIRAEFAVGEVCDLSAFEAEGKFLEGTGSMVFDHDHRLAYVCLSSRSHSEVLTALLMQLGYQALVFDAVDRGGAAIYHTNVMMAVGSKLAVVCLEAIQPASARQRVCEQLQRHGKQIIDIDYTQMEHFCGNVIELADAAGNAVFAMSSRAWHAFTPQQQATLAANGTVAHAPLDTIERLGGGGARCMVAENFLPRHP</sequence>
<dbReference type="EMBL" id="JAQQKY010000001">
    <property type="protein sequence ID" value="MDC7689367.1"/>
    <property type="molecule type" value="Genomic_DNA"/>
</dbReference>
<dbReference type="SUPFAM" id="SSF55909">
    <property type="entry name" value="Pentein"/>
    <property type="match status" value="1"/>
</dbReference>
<dbReference type="InterPro" id="IPR014541">
    <property type="entry name" value="Amdntrnsf_FN0238"/>
</dbReference>
<dbReference type="PIRSF" id="PIRSF028188">
    <property type="entry name" value="Amdntrnsf_FN0238"/>
    <property type="match status" value="1"/>
</dbReference>
<accession>A0ABT5I022</accession>
<gene>
    <name evidence="1" type="ORF">PQU93_01005</name>
</gene>
<dbReference type="Gene3D" id="3.75.10.10">
    <property type="entry name" value="L-arginine/glycine Amidinotransferase, Chain A"/>
    <property type="match status" value="1"/>
</dbReference>
<evidence type="ECO:0000313" key="1">
    <source>
        <dbReference type="EMBL" id="MDC7689367.1"/>
    </source>
</evidence>
<name>A0ABT5I022_VOGIN</name>
<evidence type="ECO:0000313" key="2">
    <source>
        <dbReference type="Proteomes" id="UP001221566"/>
    </source>
</evidence>
<organism evidence="1 2">
    <name type="scientific">Vogesella indigofera</name>
    <name type="common">Pseudomonas indigofera</name>
    <dbReference type="NCBI Taxonomy" id="45465"/>
    <lineage>
        <taxon>Bacteria</taxon>
        <taxon>Pseudomonadati</taxon>
        <taxon>Pseudomonadota</taxon>
        <taxon>Betaproteobacteria</taxon>
        <taxon>Neisseriales</taxon>
        <taxon>Chromobacteriaceae</taxon>
        <taxon>Vogesella</taxon>
    </lineage>
</organism>
<reference evidence="1 2" key="1">
    <citation type="submission" date="2023-01" db="EMBL/GenBank/DDBJ databases">
        <title>Novel species of the genus Vogesella isolated from rivers.</title>
        <authorList>
            <person name="Lu H."/>
        </authorList>
    </citation>
    <scope>NUCLEOTIDE SEQUENCE [LARGE SCALE GENOMIC DNA]</scope>
    <source>
        <strain evidence="1 2">SH7W</strain>
    </source>
</reference>
<keyword evidence="2" id="KW-1185">Reference proteome</keyword>
<proteinExistence type="predicted"/>
<dbReference type="NCBIfam" id="NF046062">
    <property type="entry name" value="citrull_CtlX"/>
    <property type="match status" value="1"/>
</dbReference>
<protein>
    <submittedName>
        <fullName evidence="1">Arginine deiminase-related protein</fullName>
    </submittedName>
</protein>
<dbReference type="Pfam" id="PF19420">
    <property type="entry name" value="DDAH_eukar"/>
    <property type="match status" value="1"/>
</dbReference>
<dbReference type="RefSeq" id="WP_272802040.1">
    <property type="nucleotide sequence ID" value="NZ_JAQQKY010000001.1"/>
</dbReference>
<comment type="caution">
    <text evidence="1">The sequence shown here is derived from an EMBL/GenBank/DDBJ whole genome shotgun (WGS) entry which is preliminary data.</text>
</comment>
<dbReference type="PANTHER" id="PTHR43224:SF1">
    <property type="entry name" value="AMIDINOTRANSFERASE"/>
    <property type="match status" value="1"/>
</dbReference>
<dbReference type="Proteomes" id="UP001221566">
    <property type="component" value="Unassembled WGS sequence"/>
</dbReference>